<sequence>MTTSLTELTPDRQDSLAVKPGVFNVKHDEDENYRGTVVKVTDASHILVGNHEYTLVQNYHDGFDPERLGQRFESILNKYNYIVGDWGFEQLRLRGFYDDRNHSANRDQTISTLQDYLFEFCNFGCAFFVLESHEQNVVRTSNRRHNSQRGNSGTSKKTAKSTQQTTVASQDNRPHPKSNQNRKPANSSRRQGDAAYSNHRSPAPVAKAENQHCSQNMVVKPTGRTDQNQRHTGRQAAPSRETRDTTSRRQDQHQSHTKKPVNSREKTAGVHSRQTVKPKSSVKTQAASPKSGTTSSTAPKKKPMPRSHEFHIRKLEP</sequence>
<feature type="compositionally biased region" description="Polar residues" evidence="2">
    <location>
        <begin position="272"/>
        <end position="298"/>
    </location>
</feature>
<evidence type="ECO:0000313" key="4">
    <source>
        <dbReference type="Proteomes" id="UP000051315"/>
    </source>
</evidence>
<feature type="compositionally biased region" description="Basic and acidic residues" evidence="2">
    <location>
        <begin position="240"/>
        <end position="254"/>
    </location>
</feature>
<feature type="compositionally biased region" description="Polar residues" evidence="2">
    <location>
        <begin position="177"/>
        <end position="189"/>
    </location>
</feature>
<reference evidence="3 4" key="1">
    <citation type="journal article" date="2015" name="Genome Announc.">
        <title>Expanding the biotechnology potential of lactobacilli through comparative genomics of 213 strains and associated genera.</title>
        <authorList>
            <person name="Sun Z."/>
            <person name="Harris H.M."/>
            <person name="McCann A."/>
            <person name="Guo C."/>
            <person name="Argimon S."/>
            <person name="Zhang W."/>
            <person name="Yang X."/>
            <person name="Jeffery I.B."/>
            <person name="Cooney J.C."/>
            <person name="Kagawa T.F."/>
            <person name="Liu W."/>
            <person name="Song Y."/>
            <person name="Salvetti E."/>
            <person name="Wrobel A."/>
            <person name="Rasinkangas P."/>
            <person name="Parkhill J."/>
            <person name="Rea M.C."/>
            <person name="O'Sullivan O."/>
            <person name="Ritari J."/>
            <person name="Douillard F.P."/>
            <person name="Paul Ross R."/>
            <person name="Yang R."/>
            <person name="Briner A.E."/>
            <person name="Felis G.E."/>
            <person name="de Vos W.M."/>
            <person name="Barrangou R."/>
            <person name="Klaenhammer T.R."/>
            <person name="Caufield P.W."/>
            <person name="Cui Y."/>
            <person name="Zhang H."/>
            <person name="O'Toole P.W."/>
        </authorList>
    </citation>
    <scope>NUCLEOTIDE SEQUENCE [LARGE SCALE GENOMIC DNA]</scope>
    <source>
        <strain evidence="3 4">DSM 17758</strain>
    </source>
</reference>
<keyword evidence="4" id="KW-1185">Reference proteome</keyword>
<dbReference type="RefSeq" id="WP_057824440.1">
    <property type="nucleotide sequence ID" value="NZ_AZFX01000040.1"/>
</dbReference>
<dbReference type="Pfam" id="PF06265">
    <property type="entry name" value="YutD-like"/>
    <property type="match status" value="1"/>
</dbReference>
<dbReference type="EMBL" id="AZFX01000040">
    <property type="protein sequence ID" value="KRM10277.1"/>
    <property type="molecule type" value="Genomic_DNA"/>
</dbReference>
<evidence type="ECO:0000256" key="2">
    <source>
        <dbReference type="SAM" id="MobiDB-lite"/>
    </source>
</evidence>
<dbReference type="STRING" id="1423735.FC15_GL001510"/>
<dbReference type="InterPro" id="IPR009370">
    <property type="entry name" value="YutD-like"/>
</dbReference>
<dbReference type="OrthoDB" id="1650379at2"/>
<dbReference type="Proteomes" id="UP000051315">
    <property type="component" value="Unassembled WGS sequence"/>
</dbReference>
<protein>
    <recommendedName>
        <fullName evidence="5">Transcriptional regulator</fullName>
    </recommendedName>
</protein>
<feature type="compositionally biased region" description="Low complexity" evidence="2">
    <location>
        <begin position="154"/>
        <end position="170"/>
    </location>
</feature>
<evidence type="ECO:0000313" key="3">
    <source>
        <dbReference type="EMBL" id="KRM10277.1"/>
    </source>
</evidence>
<keyword evidence="1" id="KW-1015">Disulfide bond</keyword>
<feature type="disulfide bond" evidence="1">
    <location>
        <begin position="121"/>
        <end position="125"/>
    </location>
</feature>
<name>A0A0R1VY19_9LACO</name>
<proteinExistence type="predicted"/>
<evidence type="ECO:0008006" key="5">
    <source>
        <dbReference type="Google" id="ProtNLM"/>
    </source>
</evidence>
<feature type="region of interest" description="Disordered" evidence="2">
    <location>
        <begin position="138"/>
        <end position="317"/>
    </location>
</feature>
<dbReference type="AlphaFoldDB" id="A0A0R1VY19"/>
<gene>
    <name evidence="3" type="ORF">FC15_GL001510</name>
</gene>
<dbReference type="Gene3D" id="3.50.4.20">
    <property type="match status" value="1"/>
</dbReference>
<accession>A0A0R1VY19</accession>
<dbReference type="InterPro" id="IPR038141">
    <property type="entry name" value="YutD-like_sf"/>
</dbReference>
<comment type="caution">
    <text evidence="3">The sequence shown here is derived from an EMBL/GenBank/DDBJ whole genome shotgun (WGS) entry which is preliminary data.</text>
</comment>
<evidence type="ECO:0000256" key="1">
    <source>
        <dbReference type="PIRSR" id="PIRSR012565-1"/>
    </source>
</evidence>
<feature type="compositionally biased region" description="Basic and acidic residues" evidence="2">
    <location>
        <begin position="306"/>
        <end position="317"/>
    </location>
</feature>
<organism evidence="3 4">
    <name type="scientific">Lapidilactobacillus concavus DSM 17758</name>
    <dbReference type="NCBI Taxonomy" id="1423735"/>
    <lineage>
        <taxon>Bacteria</taxon>
        <taxon>Bacillati</taxon>
        <taxon>Bacillota</taxon>
        <taxon>Bacilli</taxon>
        <taxon>Lactobacillales</taxon>
        <taxon>Lactobacillaceae</taxon>
        <taxon>Lapidilactobacillus</taxon>
    </lineage>
</organism>
<dbReference type="PATRIC" id="fig|1423735.3.peg.1559"/>